<accession>A0ABT3CYH9</accession>
<evidence type="ECO:0000313" key="9">
    <source>
        <dbReference type="Proteomes" id="UP001300692"/>
    </source>
</evidence>
<reference evidence="8 9" key="1">
    <citation type="submission" date="2022-10" db="EMBL/GenBank/DDBJ databases">
        <title>Comparative genomics and taxonomic characterization of three novel marine species of genus Reichenbachiella exhibiting antioxidant and polysaccharide degradation activities.</title>
        <authorList>
            <person name="Muhammad N."/>
            <person name="Lee Y.-J."/>
            <person name="Ko J."/>
            <person name="Kim S.-G."/>
        </authorList>
    </citation>
    <scope>NUCLEOTIDE SEQUENCE [LARGE SCALE GENOMIC DNA]</scope>
    <source>
        <strain evidence="8 9">ABR2-5</strain>
    </source>
</reference>
<evidence type="ECO:0000313" key="8">
    <source>
        <dbReference type="EMBL" id="MCV9388751.1"/>
    </source>
</evidence>
<gene>
    <name evidence="5 8" type="primary">truB</name>
    <name evidence="8" type="ORF">N7U62_18875</name>
</gene>
<dbReference type="Pfam" id="PF01509">
    <property type="entry name" value="TruB_N"/>
    <property type="match status" value="1"/>
</dbReference>
<feature type="domain" description="tRNA pseudouridylate synthase B C-terminal" evidence="7">
    <location>
        <begin position="184"/>
        <end position="223"/>
    </location>
</feature>
<feature type="domain" description="Pseudouridine synthase II N-terminal" evidence="6">
    <location>
        <begin position="35"/>
        <end position="183"/>
    </location>
</feature>
<dbReference type="CDD" id="cd02573">
    <property type="entry name" value="PseudoU_synth_EcTruB"/>
    <property type="match status" value="1"/>
</dbReference>
<dbReference type="InterPro" id="IPR014780">
    <property type="entry name" value="tRNA_psdUridine_synth_TruB"/>
</dbReference>
<evidence type="ECO:0000259" key="7">
    <source>
        <dbReference type="Pfam" id="PF16198"/>
    </source>
</evidence>
<evidence type="ECO:0000256" key="3">
    <source>
        <dbReference type="ARBA" id="ARBA00022694"/>
    </source>
</evidence>
<dbReference type="InterPro" id="IPR002501">
    <property type="entry name" value="PsdUridine_synth_N"/>
</dbReference>
<dbReference type="Proteomes" id="UP001300692">
    <property type="component" value="Unassembled WGS sequence"/>
</dbReference>
<dbReference type="EMBL" id="JAOYOD010000001">
    <property type="protein sequence ID" value="MCV9388751.1"/>
    <property type="molecule type" value="Genomic_DNA"/>
</dbReference>
<keyword evidence="9" id="KW-1185">Reference proteome</keyword>
<dbReference type="GO" id="GO:0160148">
    <property type="term" value="F:tRNA pseudouridine(55) synthase activity"/>
    <property type="evidence" value="ECO:0007669"/>
    <property type="project" value="UniProtKB-EC"/>
</dbReference>
<dbReference type="HAMAP" id="MF_01080">
    <property type="entry name" value="TruB_bact"/>
    <property type="match status" value="1"/>
</dbReference>
<keyword evidence="4 5" id="KW-0413">Isomerase</keyword>
<evidence type="ECO:0000256" key="5">
    <source>
        <dbReference type="HAMAP-Rule" id="MF_01080"/>
    </source>
</evidence>
<dbReference type="InterPro" id="IPR032819">
    <property type="entry name" value="TruB_C"/>
</dbReference>
<name>A0ABT3CYH9_9BACT</name>
<dbReference type="InterPro" id="IPR020103">
    <property type="entry name" value="PsdUridine_synth_cat_dom_sf"/>
</dbReference>
<evidence type="ECO:0000256" key="1">
    <source>
        <dbReference type="ARBA" id="ARBA00000385"/>
    </source>
</evidence>
<organism evidence="8 9">
    <name type="scientific">Reichenbachiella ulvae</name>
    <dbReference type="NCBI Taxonomy" id="2980104"/>
    <lineage>
        <taxon>Bacteria</taxon>
        <taxon>Pseudomonadati</taxon>
        <taxon>Bacteroidota</taxon>
        <taxon>Cytophagia</taxon>
        <taxon>Cytophagales</taxon>
        <taxon>Reichenbachiellaceae</taxon>
        <taxon>Reichenbachiella</taxon>
    </lineage>
</organism>
<comment type="function">
    <text evidence="5">Responsible for synthesis of pseudouridine from uracil-55 in the psi GC loop of transfer RNAs.</text>
</comment>
<proteinExistence type="inferred from homology"/>
<dbReference type="EC" id="5.4.99.25" evidence="5"/>
<dbReference type="Gene3D" id="3.30.2350.10">
    <property type="entry name" value="Pseudouridine synthase"/>
    <property type="match status" value="1"/>
</dbReference>
<dbReference type="PANTHER" id="PTHR13767:SF2">
    <property type="entry name" value="PSEUDOURIDYLATE SYNTHASE TRUB1"/>
    <property type="match status" value="1"/>
</dbReference>
<evidence type="ECO:0000256" key="4">
    <source>
        <dbReference type="ARBA" id="ARBA00023235"/>
    </source>
</evidence>
<feature type="active site" description="Nucleophile" evidence="5">
    <location>
        <position position="50"/>
    </location>
</feature>
<dbReference type="RefSeq" id="WP_264139644.1">
    <property type="nucleotide sequence ID" value="NZ_JAOYOD010000001.1"/>
</dbReference>
<evidence type="ECO:0000256" key="2">
    <source>
        <dbReference type="ARBA" id="ARBA00005642"/>
    </source>
</evidence>
<dbReference type="NCBIfam" id="TIGR00431">
    <property type="entry name" value="TruB"/>
    <property type="match status" value="1"/>
</dbReference>
<keyword evidence="3 5" id="KW-0819">tRNA processing</keyword>
<dbReference type="PANTHER" id="PTHR13767">
    <property type="entry name" value="TRNA-PSEUDOURIDINE SYNTHASE"/>
    <property type="match status" value="1"/>
</dbReference>
<protein>
    <recommendedName>
        <fullName evidence="5">tRNA pseudouridine synthase B</fullName>
        <ecNumber evidence="5">5.4.99.25</ecNumber>
    </recommendedName>
    <alternativeName>
        <fullName evidence="5">tRNA pseudouridine(55) synthase</fullName>
        <shortName evidence="5">Psi55 synthase</shortName>
    </alternativeName>
    <alternativeName>
        <fullName evidence="5">tRNA pseudouridylate synthase</fullName>
    </alternativeName>
    <alternativeName>
        <fullName evidence="5">tRNA-uridine isomerase</fullName>
    </alternativeName>
</protein>
<dbReference type="Pfam" id="PF16198">
    <property type="entry name" value="TruB_C_2"/>
    <property type="match status" value="1"/>
</dbReference>
<dbReference type="SUPFAM" id="SSF55120">
    <property type="entry name" value="Pseudouridine synthase"/>
    <property type="match status" value="1"/>
</dbReference>
<comment type="similarity">
    <text evidence="2 5">Belongs to the pseudouridine synthase TruB family. Type 1 subfamily.</text>
</comment>
<comment type="catalytic activity">
    <reaction evidence="1 5">
        <text>uridine(55) in tRNA = pseudouridine(55) in tRNA</text>
        <dbReference type="Rhea" id="RHEA:42532"/>
        <dbReference type="Rhea" id="RHEA-COMP:10101"/>
        <dbReference type="Rhea" id="RHEA-COMP:10102"/>
        <dbReference type="ChEBI" id="CHEBI:65314"/>
        <dbReference type="ChEBI" id="CHEBI:65315"/>
        <dbReference type="EC" id="5.4.99.25"/>
    </reaction>
</comment>
<evidence type="ECO:0000259" key="6">
    <source>
        <dbReference type="Pfam" id="PF01509"/>
    </source>
</evidence>
<comment type="caution">
    <text evidence="8">The sequence shown here is derived from an EMBL/GenBank/DDBJ whole genome shotgun (WGS) entry which is preliminary data.</text>
</comment>
<sequence>MKEIKLSDLDFEKGEVFLFDKPYEWTSFDVVKKVRNRLRIKKVGHAGTLDPLATGLLIVCAGKATKKINEFQDMGKEYTGTLVLGKTTPSVDLETEFDSENDASHITSSQVEEVAKSLTGDLMQVPPIYSAIKVDGERAYKMARRKEEAKLDPRPVKVSKFEVDCSNLPEVKFEIHCTKGTYIRSLVRDLGEALQCGAYMSSLCRTAIGHFRVEDAYNLEEFISSLQRD</sequence>